<name>A0A9P7UMF3_9AGAR</name>
<keyword evidence="3" id="KW-1185">Reference proteome</keyword>
<sequence length="247" mass="27182">MYIFNGKLNWFRYAVNETITIVFPAGFALNDPVCAFFQWTQDDAGKKNVNTIQQGVISMVIAKPDYFQVSFQASGYYGFDIIVPGHLNTITATMWNPANERSNPMTCTRQYGDLARVPSTAVFTGKLNWFNYARNEMVSLVVPNGVSNGAPVGLYSQWSVDGAGVPKANHAVNSTFRNVTASANGEAKGTFDDGYYTYEATVLSGSQGAKIRMSNPSLEESTSDLNQTDFRGLGKKKARDTHQIYSL</sequence>
<accession>A0A9P7UMF3</accession>
<feature type="region of interest" description="Disordered" evidence="1">
    <location>
        <begin position="214"/>
        <end position="235"/>
    </location>
</feature>
<dbReference type="Proteomes" id="UP001049176">
    <property type="component" value="Chromosome 10"/>
</dbReference>
<evidence type="ECO:0000313" key="3">
    <source>
        <dbReference type="Proteomes" id="UP001049176"/>
    </source>
</evidence>
<dbReference type="KEGG" id="more:E1B28_002877"/>
<evidence type="ECO:0000313" key="2">
    <source>
        <dbReference type="EMBL" id="KAG7086960.1"/>
    </source>
</evidence>
<dbReference type="GeneID" id="66071953"/>
<reference evidence="2" key="1">
    <citation type="journal article" date="2021" name="Genome Biol. Evol.">
        <title>The assembled and annotated genome of the fairy-ring fungus Marasmius oreades.</title>
        <authorList>
            <person name="Hiltunen M."/>
            <person name="Ament-Velasquez S.L."/>
            <person name="Johannesson H."/>
        </authorList>
    </citation>
    <scope>NUCLEOTIDE SEQUENCE</scope>
    <source>
        <strain evidence="2">03SP1</strain>
    </source>
</reference>
<protein>
    <submittedName>
        <fullName evidence="2">Uncharacterized protein</fullName>
    </submittedName>
</protein>
<organism evidence="2 3">
    <name type="scientific">Marasmius oreades</name>
    <name type="common">fairy-ring Marasmius</name>
    <dbReference type="NCBI Taxonomy" id="181124"/>
    <lineage>
        <taxon>Eukaryota</taxon>
        <taxon>Fungi</taxon>
        <taxon>Dikarya</taxon>
        <taxon>Basidiomycota</taxon>
        <taxon>Agaricomycotina</taxon>
        <taxon>Agaricomycetes</taxon>
        <taxon>Agaricomycetidae</taxon>
        <taxon>Agaricales</taxon>
        <taxon>Marasmiineae</taxon>
        <taxon>Marasmiaceae</taxon>
        <taxon>Marasmius</taxon>
    </lineage>
</organism>
<evidence type="ECO:0000256" key="1">
    <source>
        <dbReference type="SAM" id="MobiDB-lite"/>
    </source>
</evidence>
<dbReference type="AlphaFoldDB" id="A0A9P7UMF3"/>
<dbReference type="RefSeq" id="XP_043003431.1">
    <property type="nucleotide sequence ID" value="XM_043159825.1"/>
</dbReference>
<feature type="compositionally biased region" description="Polar residues" evidence="1">
    <location>
        <begin position="214"/>
        <end position="229"/>
    </location>
</feature>
<gene>
    <name evidence="2" type="ORF">E1B28_002877</name>
</gene>
<dbReference type="OrthoDB" id="2727133at2759"/>
<proteinExistence type="predicted"/>
<dbReference type="EMBL" id="CM032190">
    <property type="protein sequence ID" value="KAG7086960.1"/>
    <property type="molecule type" value="Genomic_DNA"/>
</dbReference>
<comment type="caution">
    <text evidence="2">The sequence shown here is derived from an EMBL/GenBank/DDBJ whole genome shotgun (WGS) entry which is preliminary data.</text>
</comment>